<organism evidence="2">
    <name type="scientific">uncultured Caudovirales phage</name>
    <dbReference type="NCBI Taxonomy" id="2100421"/>
    <lineage>
        <taxon>Viruses</taxon>
        <taxon>Duplodnaviria</taxon>
        <taxon>Heunggongvirae</taxon>
        <taxon>Uroviricota</taxon>
        <taxon>Caudoviricetes</taxon>
        <taxon>Peduoviridae</taxon>
        <taxon>Maltschvirus</taxon>
        <taxon>Maltschvirus maltsch</taxon>
    </lineage>
</organism>
<evidence type="ECO:0000313" key="2">
    <source>
        <dbReference type="EMBL" id="CAB4126439.1"/>
    </source>
</evidence>
<name>A0A6J5L345_9CAUD</name>
<protein>
    <submittedName>
        <fullName evidence="2">Uncharacterized protein</fullName>
    </submittedName>
</protein>
<gene>
    <name evidence="2" type="ORF">UFOVP74_8</name>
</gene>
<accession>A0A6J5L345</accession>
<reference evidence="2" key="1">
    <citation type="submission" date="2020-04" db="EMBL/GenBank/DDBJ databases">
        <authorList>
            <person name="Chiriac C."/>
            <person name="Salcher M."/>
            <person name="Ghai R."/>
            <person name="Kavagutti S V."/>
        </authorList>
    </citation>
    <scope>NUCLEOTIDE SEQUENCE</scope>
</reference>
<dbReference type="EMBL" id="LR796196">
    <property type="protein sequence ID" value="CAB4126439.1"/>
    <property type="molecule type" value="Genomic_DNA"/>
</dbReference>
<feature type="compositionally biased region" description="Polar residues" evidence="1">
    <location>
        <begin position="1"/>
        <end position="16"/>
    </location>
</feature>
<sequence length="384" mass="44922">MQATKTIAERTTQQAGPHTGKRRRAQQNAVCKRRNSRTTAGAIFADSLFTLKLWPKSGVDVLLHSDMLKAGDDNIGRHDYVKIYNDLLQCYRAAAKAVDGIDVHLNMLDSGLSISTAFMQVLEGIKQYVPEDCQFNIVKEDEQYFFRVYHECSEMSECHTIQIAPTVERLLKNKSPFYWPFIQFIALLRKLDISCWYDEYDMVREWLDDDMTNLMEEGDLDNDRLTEVQYVLNKYTNHDALPVRTEFAISRAYHTSATCESVLADVLRIKGHSKTKKLLIYGLGWLKEQQMNIGQFAIYNPDEDRYGLRLEYQFGVMWDYKDMWYDCYEEWINTEAGEGVLPPIAYFDITSTTEIIDYKTFTESWNWPTQLETFFDTINTYLYR</sequence>
<feature type="region of interest" description="Disordered" evidence="1">
    <location>
        <begin position="1"/>
        <end position="32"/>
    </location>
</feature>
<proteinExistence type="predicted"/>
<feature type="compositionally biased region" description="Basic residues" evidence="1">
    <location>
        <begin position="19"/>
        <end position="32"/>
    </location>
</feature>
<evidence type="ECO:0000256" key="1">
    <source>
        <dbReference type="SAM" id="MobiDB-lite"/>
    </source>
</evidence>